<dbReference type="PANTHER" id="PTHR32305:SF15">
    <property type="entry name" value="PROTEIN RHSA-RELATED"/>
    <property type="match status" value="1"/>
</dbReference>
<organism evidence="1">
    <name type="scientific">bioreactor metagenome</name>
    <dbReference type="NCBI Taxonomy" id="1076179"/>
    <lineage>
        <taxon>unclassified sequences</taxon>
        <taxon>metagenomes</taxon>
        <taxon>ecological metagenomes</taxon>
    </lineage>
</organism>
<protein>
    <submittedName>
        <fullName evidence="1">Uncharacterized protein</fullName>
    </submittedName>
</protein>
<name>A0A644W9H2_9ZZZZ</name>
<dbReference type="InterPro" id="IPR050708">
    <property type="entry name" value="T6SS_VgrG/RHS"/>
</dbReference>
<dbReference type="EMBL" id="VSSQ01000645">
    <property type="protein sequence ID" value="MPL99083.1"/>
    <property type="molecule type" value="Genomic_DNA"/>
</dbReference>
<dbReference type="PANTHER" id="PTHR32305">
    <property type="match status" value="1"/>
</dbReference>
<gene>
    <name evidence="1" type="ORF">SDC9_45298</name>
</gene>
<proteinExistence type="predicted"/>
<dbReference type="NCBIfam" id="TIGR03696">
    <property type="entry name" value="Rhs_assc_core"/>
    <property type="match status" value="1"/>
</dbReference>
<dbReference type="Gene3D" id="2.180.10.10">
    <property type="entry name" value="RHS repeat-associated core"/>
    <property type="match status" value="1"/>
</dbReference>
<comment type="caution">
    <text evidence="1">The sequence shown here is derived from an EMBL/GenBank/DDBJ whole genome shotgun (WGS) entry which is preliminary data.</text>
</comment>
<evidence type="ECO:0000313" key="1">
    <source>
        <dbReference type="EMBL" id="MPL99083.1"/>
    </source>
</evidence>
<accession>A0A644W9H2</accession>
<dbReference type="InterPro" id="IPR022385">
    <property type="entry name" value="Rhs_assc_core"/>
</dbReference>
<dbReference type="AlphaFoldDB" id="A0A644W9H2"/>
<reference evidence="1" key="1">
    <citation type="submission" date="2019-08" db="EMBL/GenBank/DDBJ databases">
        <authorList>
            <person name="Kucharzyk K."/>
            <person name="Murdoch R.W."/>
            <person name="Higgins S."/>
            <person name="Loffler F."/>
        </authorList>
    </citation>
    <scope>NUCLEOTIDE SEQUENCE</scope>
</reference>
<sequence>MNKRESFSTSCIRLGAYYNYDASGERNLKLTGQTIEITQNGQSVYSPVLDQQTLYASALVTVNDKGYTKHYFEEGKRICSKIGSGELQNVNQKVDHMEMDYEAQRSIQTEGITNTYEGCMEITPYINNGNLYDNIIKKYEYQVNSGEPIFYYHSDHLGSASYITDSSGAETQQLVYLPFGEDWVDKKYNTGQFETPYKFNGKEKDQETGYNNFGARYYYDWASIWLSVDPMSDKYPHLTSYNYCENNPIMLVDPDGRDIDPANKEEWNDKKRMISLEFGLAFRKYEQNKNDKNAKDKLAGLSSVLLSMNRMEKSEQMYSLNKRFNGINRTTYDPKSKKITLHFTSMEMFIHEVTHGGQVESGKLGYDKTTGNPVAFDVFDEKEAYKVQEALYPYSVPDEIRDGNVNYESLNSIKVGKESNFYQNIETKEMNGNTIENGIKLKDNPNNLFIDNRKKK</sequence>